<feature type="active site" evidence="4">
    <location>
        <position position="13"/>
    </location>
</feature>
<feature type="domain" description="Acylphosphatase-like" evidence="7">
    <location>
        <begin position="1"/>
        <end position="84"/>
    </location>
</feature>
<dbReference type="PROSITE" id="PS00151">
    <property type="entry name" value="ACYLPHOSPHATASE_2"/>
    <property type="match status" value="1"/>
</dbReference>
<proteinExistence type="inferred from homology"/>
<comment type="catalytic activity">
    <reaction evidence="3 4 5">
        <text>an acyl phosphate + H2O = a carboxylate + phosphate + H(+)</text>
        <dbReference type="Rhea" id="RHEA:14965"/>
        <dbReference type="ChEBI" id="CHEBI:15377"/>
        <dbReference type="ChEBI" id="CHEBI:15378"/>
        <dbReference type="ChEBI" id="CHEBI:29067"/>
        <dbReference type="ChEBI" id="CHEBI:43474"/>
        <dbReference type="ChEBI" id="CHEBI:59918"/>
        <dbReference type="EC" id="3.6.1.7"/>
    </reaction>
</comment>
<gene>
    <name evidence="8" type="ORF">CEN92_213</name>
</gene>
<comment type="similarity">
    <text evidence="1 6">Belongs to the acylphosphatase family.</text>
</comment>
<dbReference type="Proteomes" id="UP000318296">
    <property type="component" value="Unassembled WGS sequence"/>
</dbReference>
<evidence type="ECO:0000256" key="3">
    <source>
        <dbReference type="ARBA" id="ARBA00047645"/>
    </source>
</evidence>
<sequence length="84" mass="9679">MIINGRVQGVFFRQKTKAEAEKLGLFGWVRNEDDGSVKIIAEGGEDKIKELIKWLRVGPRFAQVDEVKIKWQSAQNKFSQFNII</sequence>
<dbReference type="InterPro" id="IPR001792">
    <property type="entry name" value="Acylphosphatase-like_dom"/>
</dbReference>
<dbReference type="InterPro" id="IPR017968">
    <property type="entry name" value="Acylphosphatase_CS"/>
</dbReference>
<evidence type="ECO:0000256" key="4">
    <source>
        <dbReference type="PROSITE-ProRule" id="PRU00520"/>
    </source>
</evidence>
<accession>A0A554LFV0</accession>
<feature type="active site" evidence="4">
    <location>
        <position position="31"/>
    </location>
</feature>
<dbReference type="GO" id="GO:0003998">
    <property type="term" value="F:acylphosphatase activity"/>
    <property type="evidence" value="ECO:0007669"/>
    <property type="project" value="UniProtKB-EC"/>
</dbReference>
<dbReference type="PROSITE" id="PS51160">
    <property type="entry name" value="ACYLPHOSPHATASE_3"/>
    <property type="match status" value="1"/>
</dbReference>
<dbReference type="PANTHER" id="PTHR47268">
    <property type="entry name" value="ACYLPHOSPHATASE"/>
    <property type="match status" value="1"/>
</dbReference>
<dbReference type="PANTHER" id="PTHR47268:SF4">
    <property type="entry name" value="ACYLPHOSPHATASE"/>
    <property type="match status" value="1"/>
</dbReference>
<name>A0A554LFV0_9BACT</name>
<dbReference type="InterPro" id="IPR020456">
    <property type="entry name" value="Acylphosphatase"/>
</dbReference>
<evidence type="ECO:0000259" key="7">
    <source>
        <dbReference type="PROSITE" id="PS51160"/>
    </source>
</evidence>
<comment type="caution">
    <text evidence="8">The sequence shown here is derived from an EMBL/GenBank/DDBJ whole genome shotgun (WGS) entry which is preliminary data.</text>
</comment>
<reference evidence="8 9" key="1">
    <citation type="submission" date="2017-07" db="EMBL/GenBank/DDBJ databases">
        <title>Mechanisms for carbon and nitrogen cycling indicate functional differentiation within the Candidate Phyla Radiation.</title>
        <authorList>
            <person name="Danczak R.E."/>
            <person name="Johnston M.D."/>
            <person name="Kenah C."/>
            <person name="Slattery M."/>
            <person name="Wrighton K.C."/>
            <person name="Wilkins M.J."/>
        </authorList>
    </citation>
    <scope>NUCLEOTIDE SEQUENCE [LARGE SCALE GENOMIC DNA]</scope>
    <source>
        <strain evidence="8">Licking1014_96</strain>
    </source>
</reference>
<dbReference type="Gene3D" id="3.30.70.100">
    <property type="match status" value="1"/>
</dbReference>
<evidence type="ECO:0000256" key="1">
    <source>
        <dbReference type="ARBA" id="ARBA00005614"/>
    </source>
</evidence>
<evidence type="ECO:0000313" key="8">
    <source>
        <dbReference type="EMBL" id="TSC91695.1"/>
    </source>
</evidence>
<dbReference type="PROSITE" id="PS00150">
    <property type="entry name" value="ACYLPHOSPHATASE_1"/>
    <property type="match status" value="1"/>
</dbReference>
<dbReference type="InterPro" id="IPR036046">
    <property type="entry name" value="Acylphosphatase-like_dom_sf"/>
</dbReference>
<protein>
    <recommendedName>
        <fullName evidence="2 4">Acylphosphatase</fullName>
        <ecNumber evidence="2 4">3.6.1.7</ecNumber>
    </recommendedName>
</protein>
<evidence type="ECO:0000256" key="6">
    <source>
        <dbReference type="RuleBase" id="RU004168"/>
    </source>
</evidence>
<dbReference type="EMBL" id="VMGH01000029">
    <property type="protein sequence ID" value="TSC91695.1"/>
    <property type="molecule type" value="Genomic_DNA"/>
</dbReference>
<dbReference type="AlphaFoldDB" id="A0A554LFV0"/>
<evidence type="ECO:0000256" key="5">
    <source>
        <dbReference type="RuleBase" id="RU000553"/>
    </source>
</evidence>
<organism evidence="8 9">
    <name type="scientific">Candidatus Berkelbacteria bacterium Licking1014_96</name>
    <dbReference type="NCBI Taxonomy" id="2017149"/>
    <lineage>
        <taxon>Bacteria</taxon>
        <taxon>Candidatus Berkelbacteria</taxon>
    </lineage>
</organism>
<dbReference type="SUPFAM" id="SSF54975">
    <property type="entry name" value="Acylphosphatase/BLUF domain-like"/>
    <property type="match status" value="1"/>
</dbReference>
<dbReference type="EC" id="3.6.1.7" evidence="2 4"/>
<keyword evidence="4 5" id="KW-0378">Hydrolase</keyword>
<dbReference type="Pfam" id="PF00708">
    <property type="entry name" value="Acylphosphatase"/>
    <property type="match status" value="1"/>
</dbReference>
<evidence type="ECO:0000256" key="2">
    <source>
        <dbReference type="ARBA" id="ARBA00012150"/>
    </source>
</evidence>
<evidence type="ECO:0000313" key="9">
    <source>
        <dbReference type="Proteomes" id="UP000318296"/>
    </source>
</evidence>